<accession>A0A401HQH4</accession>
<dbReference type="InterPro" id="IPR032466">
    <property type="entry name" value="Metal_Hydrolase"/>
</dbReference>
<comment type="similarity">
    <text evidence="2">Belongs to the metallo-dependent hydrolases superfamily.</text>
</comment>
<evidence type="ECO:0000256" key="1">
    <source>
        <dbReference type="ARBA" id="ARBA00022801"/>
    </source>
</evidence>
<comment type="caution">
    <text evidence="3">The sequence shown here is derived from an EMBL/GenBank/DDBJ whole genome shotgun (WGS) entry which is preliminary data.</text>
</comment>
<name>A0A401HQH4_9EURY</name>
<evidence type="ECO:0000313" key="3">
    <source>
        <dbReference type="EMBL" id="GBF36450.1"/>
    </source>
</evidence>
<evidence type="ECO:0000256" key="2">
    <source>
        <dbReference type="PIRNR" id="PIRNR005295"/>
    </source>
</evidence>
<sequence>MIDAHTHLDVRSFEDLEKMALCGIEKIVTCAHNPYRMSVPEVYLDHWERLIGMETKRGLMAGVDVKVAIGIHPMGYPKEWQRLIEEMPRYLEDKNVVGVGETGLHYLRDDEKNLLKEQLKLAMEYSMPVVIHTPEKDKGKALQEILKILKEVEIEEDLVMIDHINRDTVDLIDMDVYVGLTVQPTKINPEEAVEIIENYDRKFILSSDLGSLKSDIYALPRTRLLMKKRGLEKRKIVESTYKNARDFYRL</sequence>
<dbReference type="EMBL" id="BFAX01000003">
    <property type="protein sequence ID" value="GBF36450.1"/>
    <property type="molecule type" value="Genomic_DNA"/>
</dbReference>
<evidence type="ECO:0008006" key="5">
    <source>
        <dbReference type="Google" id="ProtNLM"/>
    </source>
</evidence>
<dbReference type="PIRSF" id="PIRSF005295">
    <property type="entry name" value="UCP005295_TatD"/>
    <property type="match status" value="1"/>
</dbReference>
<proteinExistence type="inferred from homology"/>
<dbReference type="Gene3D" id="3.20.20.140">
    <property type="entry name" value="Metal-dependent hydrolases"/>
    <property type="match status" value="1"/>
</dbReference>
<dbReference type="Pfam" id="PF01026">
    <property type="entry name" value="TatD_DNase"/>
    <property type="match status" value="1"/>
</dbReference>
<gene>
    <name evidence="3" type="ORF">MHHB_P0680</name>
</gene>
<dbReference type="PANTHER" id="PTHR42658">
    <property type="entry name" value="HYDROLASE TATD"/>
    <property type="match status" value="1"/>
</dbReference>
<keyword evidence="2" id="KW-0479">Metal-binding</keyword>
<dbReference type="AlphaFoldDB" id="A0A401HQH4"/>
<keyword evidence="4" id="KW-1185">Reference proteome</keyword>
<evidence type="ECO:0000313" key="4">
    <source>
        <dbReference type="Proteomes" id="UP000290527"/>
    </source>
</evidence>
<keyword evidence="1 2" id="KW-0378">Hydrolase</keyword>
<dbReference type="GO" id="GO:0016788">
    <property type="term" value="F:hydrolase activity, acting on ester bonds"/>
    <property type="evidence" value="ECO:0007669"/>
    <property type="project" value="UniProtKB-UniRule"/>
</dbReference>
<dbReference type="OrthoDB" id="359310at2157"/>
<dbReference type="InterPro" id="IPR001130">
    <property type="entry name" value="TatD-like"/>
</dbReference>
<dbReference type="PROSITE" id="PS01137">
    <property type="entry name" value="TATD_1"/>
    <property type="match status" value="1"/>
</dbReference>
<dbReference type="PANTHER" id="PTHR42658:SF1">
    <property type="entry name" value="HYDROLASE TATD"/>
    <property type="match status" value="1"/>
</dbReference>
<protein>
    <recommendedName>
        <fullName evidence="5">TatD DNase family protein</fullName>
    </recommendedName>
</protein>
<dbReference type="InterPro" id="IPR018228">
    <property type="entry name" value="DNase_TatD-rel_CS"/>
</dbReference>
<dbReference type="GO" id="GO:0046872">
    <property type="term" value="F:metal ion binding"/>
    <property type="evidence" value="ECO:0007669"/>
    <property type="project" value="UniProtKB-KW"/>
</dbReference>
<dbReference type="InterPro" id="IPR012022">
    <property type="entry name" value="UCP005295"/>
</dbReference>
<dbReference type="SUPFAM" id="SSF51556">
    <property type="entry name" value="Metallo-dependent hydrolases"/>
    <property type="match status" value="1"/>
</dbReference>
<dbReference type="RefSeq" id="WP_131007226.1">
    <property type="nucleotide sequence ID" value="NZ_BFAX01000003.1"/>
</dbReference>
<reference evidence="3 4" key="1">
    <citation type="journal article" date="2019" name="Int. J. Syst. Evol. Microbiol.">
        <title>Methanofervidicoccus abyssi gen. nov., sp. nov., a hydrogenotrophic methanogen, isolated from a hydrothermal vent chimney in the Mid-Cayman Spreading Center, the Caribbean Sea.</title>
        <authorList>
            <person name="Sakai S."/>
            <person name="Takaki Y."/>
            <person name="Miyazaki M."/>
            <person name="Ogawara M."/>
            <person name="Yanagawa K."/>
            <person name="Miyazaki J."/>
            <person name="Takai K."/>
        </authorList>
    </citation>
    <scope>NUCLEOTIDE SEQUENCE [LARGE SCALE GENOMIC DNA]</scope>
    <source>
        <strain evidence="3 4">HHB</strain>
    </source>
</reference>
<organism evidence="3 4">
    <name type="scientific">Methanofervidicoccus abyssi</name>
    <dbReference type="NCBI Taxonomy" id="2082189"/>
    <lineage>
        <taxon>Archaea</taxon>
        <taxon>Methanobacteriati</taxon>
        <taxon>Methanobacteriota</taxon>
        <taxon>Methanomada group</taxon>
        <taxon>Methanococci</taxon>
        <taxon>Methanococcales</taxon>
        <taxon>Methanofervidicoccus</taxon>
    </lineage>
</organism>
<dbReference type="Proteomes" id="UP000290527">
    <property type="component" value="Unassembled WGS sequence"/>
</dbReference>